<keyword evidence="1 4" id="KW-0479">Metal-binding</keyword>
<organism evidence="8 9">
    <name type="scientific">Setomelanomma holmii</name>
    <dbReference type="NCBI Taxonomy" id="210430"/>
    <lineage>
        <taxon>Eukaryota</taxon>
        <taxon>Fungi</taxon>
        <taxon>Dikarya</taxon>
        <taxon>Ascomycota</taxon>
        <taxon>Pezizomycotina</taxon>
        <taxon>Dothideomycetes</taxon>
        <taxon>Pleosporomycetidae</taxon>
        <taxon>Pleosporales</taxon>
        <taxon>Pleosporineae</taxon>
        <taxon>Phaeosphaeriaceae</taxon>
        <taxon>Setomelanomma</taxon>
    </lineage>
</organism>
<dbReference type="InterPro" id="IPR000571">
    <property type="entry name" value="Znf_CCCH"/>
</dbReference>
<keyword evidence="3 4" id="KW-0862">Zinc</keyword>
<dbReference type="Pfam" id="PF18044">
    <property type="entry name" value="zf-CCCH_4"/>
    <property type="match status" value="1"/>
</dbReference>
<feature type="zinc finger region" description="C3H1-type" evidence="4">
    <location>
        <begin position="738"/>
        <end position="765"/>
    </location>
</feature>
<feature type="domain" description="C3H1-type" evidence="7">
    <location>
        <begin position="797"/>
        <end position="825"/>
    </location>
</feature>
<evidence type="ECO:0000256" key="5">
    <source>
        <dbReference type="SAM" id="Coils"/>
    </source>
</evidence>
<keyword evidence="9" id="KW-1185">Reference proteome</keyword>
<evidence type="ECO:0000256" key="3">
    <source>
        <dbReference type="ARBA" id="ARBA00022833"/>
    </source>
</evidence>
<evidence type="ECO:0000313" key="8">
    <source>
        <dbReference type="EMBL" id="KAF2023228.1"/>
    </source>
</evidence>
<feature type="region of interest" description="Disordered" evidence="6">
    <location>
        <begin position="647"/>
        <end position="671"/>
    </location>
</feature>
<feature type="compositionally biased region" description="Low complexity" evidence="6">
    <location>
        <begin position="22"/>
        <end position="54"/>
    </location>
</feature>
<protein>
    <recommendedName>
        <fullName evidence="7">C3H1-type domain-containing protein</fullName>
    </recommendedName>
</protein>
<gene>
    <name evidence="8" type="ORF">EK21DRAFT_95071</name>
</gene>
<keyword evidence="2 4" id="KW-0863">Zinc-finger</keyword>
<feature type="domain" description="C3H1-type" evidence="7">
    <location>
        <begin position="738"/>
        <end position="765"/>
    </location>
</feature>
<evidence type="ECO:0000259" key="7">
    <source>
        <dbReference type="PROSITE" id="PS50103"/>
    </source>
</evidence>
<feature type="region of interest" description="Disordered" evidence="6">
    <location>
        <begin position="896"/>
        <end position="916"/>
    </location>
</feature>
<dbReference type="EMBL" id="ML978366">
    <property type="protein sequence ID" value="KAF2023228.1"/>
    <property type="molecule type" value="Genomic_DNA"/>
</dbReference>
<dbReference type="InterPro" id="IPR041367">
    <property type="entry name" value="Znf-CCCH_4"/>
</dbReference>
<keyword evidence="5" id="KW-0175">Coiled coil</keyword>
<feature type="coiled-coil region" evidence="5">
    <location>
        <begin position="343"/>
        <end position="466"/>
    </location>
</feature>
<reference evidence="8" key="1">
    <citation type="journal article" date="2020" name="Stud. Mycol.">
        <title>101 Dothideomycetes genomes: a test case for predicting lifestyles and emergence of pathogens.</title>
        <authorList>
            <person name="Haridas S."/>
            <person name="Albert R."/>
            <person name="Binder M."/>
            <person name="Bloem J."/>
            <person name="Labutti K."/>
            <person name="Salamov A."/>
            <person name="Andreopoulos B."/>
            <person name="Baker S."/>
            <person name="Barry K."/>
            <person name="Bills G."/>
            <person name="Bluhm B."/>
            <person name="Cannon C."/>
            <person name="Castanera R."/>
            <person name="Culley D."/>
            <person name="Daum C."/>
            <person name="Ezra D."/>
            <person name="Gonzalez J."/>
            <person name="Henrissat B."/>
            <person name="Kuo A."/>
            <person name="Liang C."/>
            <person name="Lipzen A."/>
            <person name="Lutzoni F."/>
            <person name="Magnuson J."/>
            <person name="Mondo S."/>
            <person name="Nolan M."/>
            <person name="Ohm R."/>
            <person name="Pangilinan J."/>
            <person name="Park H.-J."/>
            <person name="Ramirez L."/>
            <person name="Alfaro M."/>
            <person name="Sun H."/>
            <person name="Tritt A."/>
            <person name="Yoshinaga Y."/>
            <person name="Zwiers L.-H."/>
            <person name="Turgeon B."/>
            <person name="Goodwin S."/>
            <person name="Spatafora J."/>
            <person name="Crous P."/>
            <person name="Grigoriev I."/>
        </authorList>
    </citation>
    <scope>NUCLEOTIDE SEQUENCE</scope>
    <source>
        <strain evidence="8">CBS 110217</strain>
    </source>
</reference>
<comment type="caution">
    <text evidence="8">The sequence shown here is derived from an EMBL/GenBank/DDBJ whole genome shotgun (WGS) entry which is preliminary data.</text>
</comment>
<feature type="compositionally biased region" description="Low complexity" evidence="6">
    <location>
        <begin position="1"/>
        <end position="12"/>
    </location>
</feature>
<feature type="region of interest" description="Disordered" evidence="6">
    <location>
        <begin position="770"/>
        <end position="800"/>
    </location>
</feature>
<evidence type="ECO:0000256" key="4">
    <source>
        <dbReference type="PROSITE-ProRule" id="PRU00723"/>
    </source>
</evidence>
<feature type="domain" description="C3H1-type" evidence="7">
    <location>
        <begin position="833"/>
        <end position="860"/>
    </location>
</feature>
<dbReference type="PROSITE" id="PS50103">
    <property type="entry name" value="ZF_C3H1"/>
    <property type="match status" value="3"/>
</dbReference>
<evidence type="ECO:0000256" key="6">
    <source>
        <dbReference type="SAM" id="MobiDB-lite"/>
    </source>
</evidence>
<dbReference type="SUPFAM" id="SSF90229">
    <property type="entry name" value="CCCH zinc finger"/>
    <property type="match status" value="1"/>
</dbReference>
<evidence type="ECO:0000313" key="9">
    <source>
        <dbReference type="Proteomes" id="UP000799777"/>
    </source>
</evidence>
<dbReference type="OrthoDB" id="3780647at2759"/>
<feature type="compositionally biased region" description="Low complexity" evidence="6">
    <location>
        <begin position="899"/>
        <end position="910"/>
    </location>
</feature>
<evidence type="ECO:0000256" key="1">
    <source>
        <dbReference type="ARBA" id="ARBA00022723"/>
    </source>
</evidence>
<feature type="zinc finger region" description="C3H1-type" evidence="4">
    <location>
        <begin position="797"/>
        <end position="825"/>
    </location>
</feature>
<accession>A0A9P4GV15</accession>
<dbReference type="Proteomes" id="UP000799777">
    <property type="component" value="Unassembled WGS sequence"/>
</dbReference>
<proteinExistence type="predicted"/>
<dbReference type="GO" id="GO:0008270">
    <property type="term" value="F:zinc ion binding"/>
    <property type="evidence" value="ECO:0007669"/>
    <property type="project" value="UniProtKB-KW"/>
</dbReference>
<sequence>MSNMSNTPPTSSRSRRSRRDTSSSSPINTSVRSTLTTSTAATPTSATASRFASAIHSAKRKHDESSSDTAPDQSPGTTRTPDLPVEKKIRLDDDVYDLQRAAKMCLDAECARRNEQGLAALNEEEKQDVVEAFSKLSPSDHSNITFEQIAKAGPALRLLIRDSETDKEQRHYLAALLTSQVIRVRQELNNIESYLLSREKLNGQDLGHLTKPINRVYLYLSNDPHWRGVIPYLGLLTPELWHILDQIQSPAQPPHDSDLATKAKRIQQLLTPGIESDATDTAVPEASIASNAVNAGQGFKKQDTLFDEDDLAVTYEDTFDPKYLLEREKQLRVEAETRAVQKAKALEHKITAYNENKESHEKMVTAIKQQSEEELANVIEKYKRDMAALQEQCNEKIASREAALEKELNEKWQIKLTHQAEEDKRKAEEIASKSEQAKRRAAQEAAEAIREQEAEAKARRDELLAVMKKHQNGIQTIIYRFNDHTQDLLTDKDIPTKQFCLQRLTDLWESKGASIIGMHPHTLWNDDNLALEFEVDTLLVAQVCMTSLLVWDCEPNELLATNWNHAAMLRLQHSLESYHENSKLSSMSKTVVVICSHLQQAIGARDAAHAPTVPSNQQPVFNTSFGSSSGTQPSIFDQSFGSSIGTQATAAFPSHPTAPQGNLAAPDNTIDSSTNLASATQFFAARPNGFNAPLPTMAEANQVDEMSIDGPERNDAFRQHGILNGFGNGSSNVAHGQSGAAEACRNFAKGKCYRSDHCPYSHDPAFLQQAPSTAQHAPDPAQSQGATAQSVSMANGNDQRQPCRFMVDGRICNYGDDCRFSHDLQAIQKAQLARPHTPCPNFSKWGPCRRQDCPYLHNPGEHQSTRRVSNAPLGTFNGRIDPSSIPATFFGTSDQPQIDASGDSAMSDAAPGPRVDHRSTKPCFNAPSMAHHQTTTSPTTIHSNPAASLKATRLSTSNPRLTPAPSSAPAHFHQALVAAAIIADAAVVMDADAVA</sequence>
<dbReference type="AlphaFoldDB" id="A0A9P4GV15"/>
<name>A0A9P4GV15_9PLEO</name>
<dbReference type="SMART" id="SM00356">
    <property type="entry name" value="ZnF_C3H1"/>
    <property type="match status" value="3"/>
</dbReference>
<evidence type="ECO:0000256" key="2">
    <source>
        <dbReference type="ARBA" id="ARBA00022771"/>
    </source>
</evidence>
<feature type="compositionally biased region" description="Polar residues" evidence="6">
    <location>
        <begin position="67"/>
        <end position="80"/>
    </location>
</feature>
<feature type="zinc finger region" description="C3H1-type" evidence="4">
    <location>
        <begin position="833"/>
        <end position="860"/>
    </location>
</feature>
<dbReference type="InterPro" id="IPR036855">
    <property type="entry name" value="Znf_CCCH_sf"/>
</dbReference>
<dbReference type="Gene3D" id="4.10.1000.10">
    <property type="entry name" value="Zinc finger, CCCH-type"/>
    <property type="match status" value="1"/>
</dbReference>
<feature type="region of interest" description="Disordered" evidence="6">
    <location>
        <begin position="1"/>
        <end position="88"/>
    </location>
</feature>